<evidence type="ECO:0000256" key="3">
    <source>
        <dbReference type="PROSITE-ProRule" id="PRU00023"/>
    </source>
</evidence>
<evidence type="ECO:0000256" key="2">
    <source>
        <dbReference type="ARBA" id="ARBA00023043"/>
    </source>
</evidence>
<dbReference type="SMART" id="SM00248">
    <property type="entry name" value="ANK"/>
    <property type="match status" value="6"/>
</dbReference>
<dbReference type="Proteomes" id="UP001152024">
    <property type="component" value="Unassembled WGS sequence"/>
</dbReference>
<dbReference type="InterPro" id="IPR036770">
    <property type="entry name" value="Ankyrin_rpt-contain_sf"/>
</dbReference>
<evidence type="ECO:0000313" key="5">
    <source>
        <dbReference type="EMBL" id="KAJ4126963.1"/>
    </source>
</evidence>
<sequence length="1025" mass="113379">MPIQKMEIVATDDDISAYVDGWLSNTPRLKDLTTPVLIGNMKKTIIDKARGMFLTAELLMGILTAATSRRDRSDVEESLKTLPSFGDDKNTVDYHGAYQSILKNIWAQPSGDVDLAREVMSWIIFGKNLENLSFSVVKAALMIERGRFSFASNYCSVSKESILSVCRGLVKVDEATGTVRFAHYTTAAYFANDTVQSQSFNGYERYLARVCLKCISLAREAHHNHSRNHALYQYACRYWGHHARAAEDSLAAEIDELLTHTNIMSRSFQLIADELPRHWKPEYSGSSRFTPIHVASYYGLTATATSLLTNGHDVESADHYGWTPIRWAVIGGSEEMVHLLLKHQASIVSTDIAQEQTAFWILGSRVSQRRCDTMRISGPATCIIGDCRFMSPGLSFSTALPEPVVPKTSQEVLQIVLENLPTVDARRNTDNRTLLSVASENWLWTTIQSLLDLGADVNSKDTMKQTPLLWALQPPRLKSFYSNVCVDDVSRLSIGSVMIHRGPLQLNVDDHSITEKLIEPTICRLIGADIEAKDGEGRTALSLAAENRFHQVLKCLLDQGADPNTSDMTGMTPLHYACSLPRFETVQIDNLQCSGKASVRLGSFRSPQMSKPQALTPLVAPPPERSVRLLLQRGALKSAKSRNGLTALSLAKLDGLESMARFLAEDTVAQERNVASQLDNARNGAPQHHSRDILIRNTQSIETSDYVKLLLAMLERRPRFQITSVQITDKSMLLASATSDILNLTVAGLSQVLISEQVYIAQLKTIDAPVVIANAALSIDCLFLSDRSSVILRNDTQISYMIGEDGSTLWINGDFRVRDLTIQDTFSLRTRGRSIIDAVQGFDRSSMTIDSKAKISEITLNDRCSIEAKSGSELGQVNGFGESRLKLTGNNTIYHLTANDKCTVEATGNTKLNSLQGFDKSKLSLVGSSILSEICVDYDCLVEIKGSCKIGRSGMSIVIGDVEREDEGGNGHSDDSVQEEDNPLESEYEEDSCFEIEGKDWTWVEDTIVEAKLNERSIILSDLQT</sequence>
<keyword evidence="1" id="KW-0677">Repeat</keyword>
<keyword evidence="6" id="KW-1185">Reference proteome</keyword>
<evidence type="ECO:0008006" key="7">
    <source>
        <dbReference type="Google" id="ProtNLM"/>
    </source>
</evidence>
<dbReference type="SUPFAM" id="SSF48403">
    <property type="entry name" value="Ankyrin repeat"/>
    <property type="match status" value="1"/>
</dbReference>
<dbReference type="EMBL" id="JAOQBH010000013">
    <property type="protein sequence ID" value="KAJ4126963.1"/>
    <property type="molecule type" value="Genomic_DNA"/>
</dbReference>
<feature type="repeat" description="ANK" evidence="3">
    <location>
        <begin position="536"/>
        <end position="568"/>
    </location>
</feature>
<dbReference type="InterPro" id="IPR002110">
    <property type="entry name" value="Ankyrin_rpt"/>
</dbReference>
<protein>
    <recommendedName>
        <fullName evidence="7">Ankyrin</fullName>
    </recommendedName>
</protein>
<keyword evidence="2 3" id="KW-0040">ANK repeat</keyword>
<feature type="repeat" description="ANK" evidence="3">
    <location>
        <begin position="320"/>
        <end position="352"/>
    </location>
</feature>
<organism evidence="5 6">
    <name type="scientific">Fusarium equiseti</name>
    <name type="common">Fusarium scirpi</name>
    <dbReference type="NCBI Taxonomy" id="61235"/>
    <lineage>
        <taxon>Eukaryota</taxon>
        <taxon>Fungi</taxon>
        <taxon>Dikarya</taxon>
        <taxon>Ascomycota</taxon>
        <taxon>Pezizomycotina</taxon>
        <taxon>Sordariomycetes</taxon>
        <taxon>Hypocreomycetidae</taxon>
        <taxon>Hypocreales</taxon>
        <taxon>Nectriaceae</taxon>
        <taxon>Fusarium</taxon>
        <taxon>Fusarium incarnatum-equiseti species complex</taxon>
    </lineage>
</organism>
<name>A0ABQ8R4R2_FUSEQ</name>
<evidence type="ECO:0000313" key="6">
    <source>
        <dbReference type="Proteomes" id="UP001152024"/>
    </source>
</evidence>
<dbReference type="Gene3D" id="1.25.40.20">
    <property type="entry name" value="Ankyrin repeat-containing domain"/>
    <property type="match status" value="3"/>
</dbReference>
<feature type="region of interest" description="Disordered" evidence="4">
    <location>
        <begin position="964"/>
        <end position="990"/>
    </location>
</feature>
<dbReference type="Pfam" id="PF12796">
    <property type="entry name" value="Ank_2"/>
    <property type="match status" value="2"/>
</dbReference>
<feature type="repeat" description="ANK" evidence="3">
    <location>
        <begin position="287"/>
        <end position="319"/>
    </location>
</feature>
<dbReference type="PROSITE" id="PS50088">
    <property type="entry name" value="ANK_REPEAT"/>
    <property type="match status" value="4"/>
</dbReference>
<proteinExistence type="predicted"/>
<evidence type="ECO:0000256" key="4">
    <source>
        <dbReference type="SAM" id="MobiDB-lite"/>
    </source>
</evidence>
<dbReference type="PANTHER" id="PTHR24171">
    <property type="entry name" value="ANKYRIN REPEAT DOMAIN-CONTAINING PROTEIN 39-RELATED"/>
    <property type="match status" value="1"/>
</dbReference>
<reference evidence="5" key="1">
    <citation type="submission" date="2022-09" db="EMBL/GenBank/DDBJ databases">
        <title>Fusarium specimens isolated from Avocado Roots.</title>
        <authorList>
            <person name="Stajich J."/>
            <person name="Roper C."/>
            <person name="Heimlech-Rivalta G."/>
        </authorList>
    </citation>
    <scope>NUCLEOTIDE SEQUENCE</scope>
    <source>
        <strain evidence="5">CF00095</strain>
    </source>
</reference>
<accession>A0ABQ8R4R2</accession>
<dbReference type="PROSITE" id="PS50297">
    <property type="entry name" value="ANK_REP_REGION"/>
    <property type="match status" value="1"/>
</dbReference>
<comment type="caution">
    <text evidence="5">The sequence shown here is derived from an EMBL/GenBank/DDBJ whole genome shotgun (WGS) entry which is preliminary data.</text>
</comment>
<gene>
    <name evidence="5" type="ORF">NW768_008584</name>
</gene>
<feature type="repeat" description="ANK" evidence="3">
    <location>
        <begin position="430"/>
        <end position="462"/>
    </location>
</feature>
<feature type="compositionally biased region" description="Acidic residues" evidence="4">
    <location>
        <begin position="976"/>
        <end position="990"/>
    </location>
</feature>
<evidence type="ECO:0000256" key="1">
    <source>
        <dbReference type="ARBA" id="ARBA00022737"/>
    </source>
</evidence>